<evidence type="ECO:0008006" key="4">
    <source>
        <dbReference type="Google" id="ProtNLM"/>
    </source>
</evidence>
<dbReference type="PROSITE" id="PS51257">
    <property type="entry name" value="PROKAR_LIPOPROTEIN"/>
    <property type="match status" value="1"/>
</dbReference>
<reference evidence="2" key="2">
    <citation type="submission" date="2022-10" db="EMBL/GenBank/DDBJ databases">
        <authorList>
            <person name="Kostovova I."/>
            <person name="Moravkova M."/>
            <person name="Pechar R."/>
        </authorList>
    </citation>
    <scope>NUCLEOTIDE SEQUENCE</scope>
    <source>
        <strain evidence="2">M597B</strain>
    </source>
</reference>
<evidence type="ECO:0000256" key="1">
    <source>
        <dbReference type="SAM" id="SignalP"/>
    </source>
</evidence>
<dbReference type="AlphaFoldDB" id="A0AAW6BA94"/>
<protein>
    <recommendedName>
        <fullName evidence="4">Lipoprotein</fullName>
    </recommendedName>
</protein>
<feature type="chain" id="PRO_5043857252" description="Lipoprotein" evidence="1">
    <location>
        <begin position="24"/>
        <end position="116"/>
    </location>
</feature>
<reference evidence="2" key="1">
    <citation type="journal article" date="2022" name="Microorganisms">
        <title>Antibiotic Susceptibility, Resistance Gene Determinants and Corresponding Genomic Regions in Lactobacillus amylovorus Isolates Derived from Wild Boars and Domestic Pigs.</title>
        <authorList>
            <person name="Moravkova M."/>
            <person name="Kostovova I."/>
            <person name="Kavanova K."/>
            <person name="Pechar R."/>
            <person name="Stanek S."/>
            <person name="Brychta A."/>
            <person name="Zeman M."/>
            <person name="Kubasova T."/>
        </authorList>
    </citation>
    <scope>NUCLEOTIDE SEQUENCE</scope>
    <source>
        <strain evidence="2">M597B</strain>
    </source>
</reference>
<feature type="signal peptide" evidence="1">
    <location>
        <begin position="1"/>
        <end position="23"/>
    </location>
</feature>
<dbReference type="Proteomes" id="UP001141961">
    <property type="component" value="Unassembled WGS sequence"/>
</dbReference>
<name>A0AAW6BA94_LACAM</name>
<evidence type="ECO:0000313" key="3">
    <source>
        <dbReference type="Proteomes" id="UP001141961"/>
    </source>
</evidence>
<dbReference type="EMBL" id="JAOTHD010000021">
    <property type="protein sequence ID" value="MDB6247101.1"/>
    <property type="molecule type" value="Genomic_DNA"/>
</dbReference>
<proteinExistence type="predicted"/>
<comment type="caution">
    <text evidence="2">The sequence shown here is derived from an EMBL/GenBank/DDBJ whole genome shotgun (WGS) entry which is preliminary data.</text>
</comment>
<organism evidence="2 3">
    <name type="scientific">Lactobacillus amylovorus</name>
    <dbReference type="NCBI Taxonomy" id="1604"/>
    <lineage>
        <taxon>Bacteria</taxon>
        <taxon>Bacillati</taxon>
        <taxon>Bacillota</taxon>
        <taxon>Bacilli</taxon>
        <taxon>Lactobacillales</taxon>
        <taxon>Lactobacillaceae</taxon>
        <taxon>Lactobacillus</taxon>
    </lineage>
</organism>
<accession>A0AAW6BA94</accession>
<dbReference type="RefSeq" id="WP_271326616.1">
    <property type="nucleotide sequence ID" value="NZ_JAOTHC010000001.1"/>
</dbReference>
<gene>
    <name evidence="2" type="ORF">ODV14_07185</name>
</gene>
<evidence type="ECO:0000313" key="2">
    <source>
        <dbReference type="EMBL" id="MDB6247101.1"/>
    </source>
</evidence>
<sequence length="116" mass="13866">MKFKKALTVAMASISLMGCTTFATQTVKADKHPFSYWYHYSHSDYMKHDSSIEIKTTKPIVMKKWRKNGKYYGHKTVKKGTVLRADAMNYGWYLWYPGWIYPHKTTNWFKVIYSYR</sequence>
<keyword evidence="1" id="KW-0732">Signal</keyword>